<organism evidence="1 2">
    <name type="scientific">Pristionchus mayeri</name>
    <dbReference type="NCBI Taxonomy" id="1317129"/>
    <lineage>
        <taxon>Eukaryota</taxon>
        <taxon>Metazoa</taxon>
        <taxon>Ecdysozoa</taxon>
        <taxon>Nematoda</taxon>
        <taxon>Chromadorea</taxon>
        <taxon>Rhabditida</taxon>
        <taxon>Rhabditina</taxon>
        <taxon>Diplogasteromorpha</taxon>
        <taxon>Diplogasteroidea</taxon>
        <taxon>Neodiplogasteridae</taxon>
        <taxon>Pristionchus</taxon>
    </lineage>
</organism>
<dbReference type="AlphaFoldDB" id="A0AAN5CIG3"/>
<evidence type="ECO:0000313" key="1">
    <source>
        <dbReference type="EMBL" id="GMR44950.1"/>
    </source>
</evidence>
<feature type="non-terminal residue" evidence="1">
    <location>
        <position position="1"/>
    </location>
</feature>
<evidence type="ECO:0000313" key="2">
    <source>
        <dbReference type="Proteomes" id="UP001328107"/>
    </source>
</evidence>
<name>A0AAN5CIG3_9BILA</name>
<accession>A0AAN5CIG3</accession>
<dbReference type="Proteomes" id="UP001328107">
    <property type="component" value="Unassembled WGS sequence"/>
</dbReference>
<reference evidence="2" key="1">
    <citation type="submission" date="2022-10" db="EMBL/GenBank/DDBJ databases">
        <title>Genome assembly of Pristionchus species.</title>
        <authorList>
            <person name="Yoshida K."/>
            <person name="Sommer R.J."/>
        </authorList>
    </citation>
    <scope>NUCLEOTIDE SEQUENCE [LARGE SCALE GENOMIC DNA]</scope>
    <source>
        <strain evidence="2">RS5460</strain>
    </source>
</reference>
<protein>
    <submittedName>
        <fullName evidence="1">Uncharacterized protein</fullName>
    </submittedName>
</protein>
<proteinExistence type="predicted"/>
<comment type="caution">
    <text evidence="1">The sequence shown here is derived from an EMBL/GenBank/DDBJ whole genome shotgun (WGS) entry which is preliminary data.</text>
</comment>
<keyword evidence="2" id="KW-1185">Reference proteome</keyword>
<dbReference type="EMBL" id="BTRK01000004">
    <property type="protein sequence ID" value="GMR44950.1"/>
    <property type="molecule type" value="Genomic_DNA"/>
</dbReference>
<sequence length="78" mass="8686">FFSALRCSLPCIVRDANAACPDAGSLILDAVLQPFDKAAALYEKAPQMTRKLVHENLKEKCMPFVEEKALAKMRKGEF</sequence>
<gene>
    <name evidence="1" type="ORF">PMAYCL1PPCAC_15145</name>
</gene>